<dbReference type="Pfam" id="PF04509">
    <property type="entry name" value="CheC"/>
    <property type="match status" value="2"/>
</dbReference>
<dbReference type="Proteomes" id="UP000214606">
    <property type="component" value="Chromosome"/>
</dbReference>
<dbReference type="GO" id="GO:0006935">
    <property type="term" value="P:chemotaxis"/>
    <property type="evidence" value="ECO:0007669"/>
    <property type="project" value="UniProtKB-KW"/>
</dbReference>
<proteinExistence type="predicted"/>
<dbReference type="InterPro" id="IPR028976">
    <property type="entry name" value="CheC-like_sf"/>
</dbReference>
<dbReference type="RefSeq" id="WP_066246481.1">
    <property type="nucleotide sequence ID" value="NZ_CP017703.1"/>
</dbReference>
<dbReference type="InterPro" id="IPR050992">
    <property type="entry name" value="CheZ_family_phosphatases"/>
</dbReference>
<dbReference type="GeneID" id="301126431"/>
<keyword evidence="1" id="KW-0145">Chemotaxis</keyword>
<dbReference type="GO" id="GO:0016787">
    <property type="term" value="F:hydrolase activity"/>
    <property type="evidence" value="ECO:0007669"/>
    <property type="project" value="UniProtKB-KW"/>
</dbReference>
<accession>A0A164BYM1</accession>
<evidence type="ECO:0000313" key="3">
    <source>
        <dbReference type="EMBL" id="ASS91537.1"/>
    </source>
</evidence>
<gene>
    <name evidence="3" type="ORF">AP3564_16085</name>
</gene>
<evidence type="ECO:0000256" key="2">
    <source>
        <dbReference type="ARBA" id="ARBA00022801"/>
    </source>
</evidence>
<organism evidence="3 4">
    <name type="scientific">Aeribacillus pallidus</name>
    <dbReference type="NCBI Taxonomy" id="33936"/>
    <lineage>
        <taxon>Bacteria</taxon>
        <taxon>Bacillati</taxon>
        <taxon>Bacillota</taxon>
        <taxon>Bacilli</taxon>
        <taxon>Bacillales</taxon>
        <taxon>Bacillaceae</taxon>
        <taxon>Aeribacillus</taxon>
    </lineage>
</organism>
<sequence>MSKLFDLSNKRIDILKEIANIGAGNAATSLSQLLNKKIEMKVPNVYVASFNDVMDLAGGAETEVTAVYIRIQEDITGSMFFILPIPQAKKYAKALMNDYVLQDASTMKEMECSVLQELGNILIGSYLSVLSNMTNLMVNPSVPAIQCDMFGAIISHALIELSLESDEALVIDAVIKEEGHQDSELIRGHIFFLPDSQSYKKIFDILEV</sequence>
<dbReference type="InterPro" id="IPR007597">
    <property type="entry name" value="CheC"/>
</dbReference>
<dbReference type="Gene3D" id="3.40.1550.10">
    <property type="entry name" value="CheC-like"/>
    <property type="match status" value="1"/>
</dbReference>
<dbReference type="PANTHER" id="PTHR43693:SF1">
    <property type="entry name" value="PROTEIN PHOSPHATASE CHEZ"/>
    <property type="match status" value="1"/>
</dbReference>
<dbReference type="CDD" id="cd17909">
    <property type="entry name" value="CheC_ClassI"/>
    <property type="match status" value="1"/>
</dbReference>
<evidence type="ECO:0000256" key="1">
    <source>
        <dbReference type="ARBA" id="ARBA00022500"/>
    </source>
</evidence>
<dbReference type="PANTHER" id="PTHR43693">
    <property type="entry name" value="PROTEIN PHOSPHATASE CHEZ"/>
    <property type="match status" value="1"/>
</dbReference>
<accession>A0A223E8D5</accession>
<reference evidence="3 4" key="1">
    <citation type="submission" date="2016-10" db="EMBL/GenBank/DDBJ databases">
        <title>The whole genome sequencing and assembly of Aeribacillus pallidus KCTC3564 strain.</title>
        <authorList>
            <person name="Lee Y.-J."/>
            <person name="Park M.-K."/>
            <person name="Yi H."/>
            <person name="Bahn Y.-S."/>
            <person name="Kim J.F."/>
            <person name="Lee D.-W."/>
        </authorList>
    </citation>
    <scope>NUCLEOTIDE SEQUENCE [LARGE SCALE GENOMIC DNA]</scope>
    <source>
        <strain evidence="3 4">KCTC3564</strain>
    </source>
</reference>
<dbReference type="SUPFAM" id="SSF103039">
    <property type="entry name" value="CheC-like"/>
    <property type="match status" value="1"/>
</dbReference>
<name>A0A164BYM1_9BACI</name>
<keyword evidence="2" id="KW-0378">Hydrolase</keyword>
<dbReference type="KEGG" id="apak:AP3564_16085"/>
<dbReference type="EMBL" id="CP017703">
    <property type="protein sequence ID" value="ASS91537.1"/>
    <property type="molecule type" value="Genomic_DNA"/>
</dbReference>
<protein>
    <submittedName>
        <fullName evidence="3">Uncharacterized protein</fullName>
    </submittedName>
</protein>
<dbReference type="AlphaFoldDB" id="A0A164BYM1"/>
<evidence type="ECO:0000313" key="4">
    <source>
        <dbReference type="Proteomes" id="UP000214606"/>
    </source>
</evidence>